<evidence type="ECO:0000259" key="20">
    <source>
        <dbReference type="PROSITE" id="PS50259"/>
    </source>
</evidence>
<organism evidence="21 22">
    <name type="scientific">Tigriopus californicus</name>
    <name type="common">Marine copepod</name>
    <dbReference type="NCBI Taxonomy" id="6832"/>
    <lineage>
        <taxon>Eukaryota</taxon>
        <taxon>Metazoa</taxon>
        <taxon>Ecdysozoa</taxon>
        <taxon>Arthropoda</taxon>
        <taxon>Crustacea</taxon>
        <taxon>Multicrustacea</taxon>
        <taxon>Hexanauplia</taxon>
        <taxon>Copepoda</taxon>
        <taxon>Harpacticoida</taxon>
        <taxon>Harpacticidae</taxon>
        <taxon>Tigriopus</taxon>
    </lineage>
</organism>
<feature type="region of interest" description="Disordered" evidence="18">
    <location>
        <begin position="739"/>
        <end position="758"/>
    </location>
</feature>
<feature type="coiled-coil region" evidence="17">
    <location>
        <begin position="658"/>
        <end position="685"/>
    </location>
</feature>
<dbReference type="Proteomes" id="UP000318571">
    <property type="component" value="Chromosome 12"/>
</dbReference>
<keyword evidence="10" id="KW-1015">Disulfide bond</keyword>
<keyword evidence="7" id="KW-0770">Synapse</keyword>
<feature type="transmembrane region" description="Helical" evidence="19">
    <location>
        <begin position="454"/>
        <end position="472"/>
    </location>
</feature>
<evidence type="ECO:0000256" key="12">
    <source>
        <dbReference type="ARBA" id="ARBA00023180"/>
    </source>
</evidence>
<dbReference type="InterPro" id="IPR043458">
    <property type="entry name" value="GPR158/179"/>
</dbReference>
<feature type="transmembrane region" description="Helical" evidence="19">
    <location>
        <begin position="414"/>
        <end position="434"/>
    </location>
</feature>
<feature type="transmembrane region" description="Helical" evidence="19">
    <location>
        <begin position="12"/>
        <end position="31"/>
    </location>
</feature>
<sequence length="884" mass="100345">MRIHGRLFARDFGGIAFLLSLWVTTSWSLLFDQIERREDLLNRIHDITTNNIGTRCHQKRFQLVHFPISIKELSTRPDDFVLMSRFLGHGPYLLKDEALLRSMLKILLLEDDHVDKVHVVLFDSQKAISATRSSEPNNPNKIHFEDKPLNDDLRSMPWFIDRSASYSWLSDNFILDRRLSKHGVNPHSRSRNVSNWWTYPYFSCQKVAWSISFIAPIDPTTLIHNASGLIVFDRLLSGLDLNQCGMETASGDHRWNLMDSKPLHDEDEKAERENAEDHSVPGTSGRVINHFHGTHKCHRDTSTCSFDPGHGWTRGGYFCRCKSGFFGATGSLSFNGSLVEVAWNDKLHEGSDAFDLLYRCQPCAEGCATCLDASPCLAYYNWMFRWVLLVISILCVFLSLIFIPLVFKFRKYKVFKLASPMFLSITLVGCAIMYLEMVAIFPYLNMPTCIATKWTRNMGFLVTYSALLMKTWRVSLTYRVKSAHKLKLTDNQLLQWFFPILLVMVIYLCSWTVSDPPQAVFIKDSHGLKFKQCHFGWWDGILSTGELVFLLWGVRVCVSVRKARTHFGEAKLIRWSIYNIATVNLVMVSIHVLLFPHAGPDMKYFLGFLRTQMSTSTTIILFWRVAKGTANDLDDQLRAKGNSACMFSIPVEDQHDEPKDLSLENEELKEEIQKLASQIQYLRIVGMLTANFHIKNKKEGYFSEENATKLFQQNLETCLQNGSLSMASIHRTLSLNQSLGGPAHRNHRPHPKLRASSSCSVQVHKFQADNRRSLGTFAPPNRGLPGDPSGRVENMDGSSQPIPIRSVSIGDPAAAPRFISSQFERAGNPLEPSVETYLVTSPSGRVMASPLELMAHQDGKGSRPTLVHLKKETCPNLIQEGKNV</sequence>
<evidence type="ECO:0000256" key="16">
    <source>
        <dbReference type="ARBA" id="ARBA00034104"/>
    </source>
</evidence>
<evidence type="ECO:0000256" key="10">
    <source>
        <dbReference type="ARBA" id="ARBA00023157"/>
    </source>
</evidence>
<dbReference type="Pfam" id="PF00003">
    <property type="entry name" value="7tm_3"/>
    <property type="match status" value="1"/>
</dbReference>
<evidence type="ECO:0000256" key="11">
    <source>
        <dbReference type="ARBA" id="ARBA00023170"/>
    </source>
</evidence>
<dbReference type="GO" id="GO:0043005">
    <property type="term" value="C:neuron projection"/>
    <property type="evidence" value="ECO:0007669"/>
    <property type="project" value="UniProtKB-SubCell"/>
</dbReference>
<feature type="domain" description="G-protein coupled receptors family 3 profile" evidence="20">
    <location>
        <begin position="384"/>
        <end position="596"/>
    </location>
</feature>
<evidence type="ECO:0000256" key="17">
    <source>
        <dbReference type="SAM" id="Coils"/>
    </source>
</evidence>
<evidence type="ECO:0000256" key="19">
    <source>
        <dbReference type="SAM" id="Phobius"/>
    </source>
</evidence>
<keyword evidence="15" id="KW-0966">Cell projection</keyword>
<dbReference type="CDD" id="cd15293">
    <property type="entry name" value="7tmC_GPR158-like"/>
    <property type="match status" value="1"/>
</dbReference>
<keyword evidence="6 19" id="KW-1133">Transmembrane helix</keyword>
<dbReference type="InterPro" id="IPR054714">
    <property type="entry name" value="GPR158_179_extracellular"/>
</dbReference>
<dbReference type="Pfam" id="PF22572">
    <property type="entry name" value="GPR158_179_EC"/>
    <property type="match status" value="1"/>
</dbReference>
<dbReference type="GO" id="GO:0045211">
    <property type="term" value="C:postsynaptic membrane"/>
    <property type="evidence" value="ECO:0007669"/>
    <property type="project" value="UniProtKB-SubCell"/>
</dbReference>
<evidence type="ECO:0000313" key="22">
    <source>
        <dbReference type="Proteomes" id="UP000318571"/>
    </source>
</evidence>
<dbReference type="InterPro" id="IPR017978">
    <property type="entry name" value="GPCR_3_C"/>
</dbReference>
<evidence type="ECO:0000256" key="1">
    <source>
        <dbReference type="ARBA" id="ARBA00004487"/>
    </source>
</evidence>
<dbReference type="GO" id="GO:0004930">
    <property type="term" value="F:G protein-coupled receptor activity"/>
    <property type="evidence" value="ECO:0007669"/>
    <property type="project" value="UniProtKB-KW"/>
</dbReference>
<evidence type="ECO:0000256" key="8">
    <source>
        <dbReference type="ARBA" id="ARBA00023040"/>
    </source>
</evidence>
<keyword evidence="5" id="KW-0732">Signal</keyword>
<evidence type="ECO:0000256" key="7">
    <source>
        <dbReference type="ARBA" id="ARBA00023018"/>
    </source>
</evidence>
<keyword evidence="14" id="KW-0628">Postsynaptic cell membrane</keyword>
<evidence type="ECO:0000256" key="2">
    <source>
        <dbReference type="ARBA" id="ARBA00007242"/>
    </source>
</evidence>
<keyword evidence="12" id="KW-0325">Glycoprotein</keyword>
<keyword evidence="17" id="KW-0175">Coiled coil</keyword>
<dbReference type="PANTHER" id="PTHR32546:SF16">
    <property type="entry name" value="G-PROTEIN COUPLED RECEPTOR CG31760-RELATED"/>
    <property type="match status" value="1"/>
</dbReference>
<keyword evidence="13" id="KW-0807">Transducer</keyword>
<evidence type="ECO:0000256" key="4">
    <source>
        <dbReference type="ARBA" id="ARBA00022692"/>
    </source>
</evidence>
<keyword evidence="3" id="KW-1003">Cell membrane</keyword>
<feature type="transmembrane region" description="Helical" evidence="19">
    <location>
        <begin position="575"/>
        <end position="598"/>
    </location>
</feature>
<evidence type="ECO:0000256" key="13">
    <source>
        <dbReference type="ARBA" id="ARBA00023224"/>
    </source>
</evidence>
<evidence type="ECO:0000256" key="14">
    <source>
        <dbReference type="ARBA" id="ARBA00023257"/>
    </source>
</evidence>
<evidence type="ECO:0000256" key="15">
    <source>
        <dbReference type="ARBA" id="ARBA00023273"/>
    </source>
</evidence>
<evidence type="ECO:0000256" key="9">
    <source>
        <dbReference type="ARBA" id="ARBA00023136"/>
    </source>
</evidence>
<proteinExistence type="inferred from homology"/>
<feature type="compositionally biased region" description="Basic residues" evidence="18">
    <location>
        <begin position="744"/>
        <end position="753"/>
    </location>
</feature>
<evidence type="ECO:0000256" key="18">
    <source>
        <dbReference type="SAM" id="MobiDB-lite"/>
    </source>
</evidence>
<comment type="similarity">
    <text evidence="2">Belongs to the G-protein coupled receptor 3 family.</text>
</comment>
<feature type="transmembrane region" description="Helical" evidence="19">
    <location>
        <begin position="382"/>
        <end position="407"/>
    </location>
</feature>
<dbReference type="PROSITE" id="PS50259">
    <property type="entry name" value="G_PROTEIN_RECEP_F3_4"/>
    <property type="match status" value="1"/>
</dbReference>
<evidence type="ECO:0000313" key="21">
    <source>
        <dbReference type="EMBL" id="TRY80523.1"/>
    </source>
</evidence>
<comment type="subcellular location">
    <subcellularLocation>
        <location evidence="1">Cell projection</location>
        <location evidence="1">Neuron projection</location>
    </subcellularLocation>
    <subcellularLocation>
        <location evidence="16">Postsynaptic cell membrane</location>
        <topology evidence="16">Multi-pass membrane protein</topology>
    </subcellularLocation>
</comment>
<keyword evidence="4 19" id="KW-0812">Transmembrane</keyword>
<gene>
    <name evidence="21" type="ORF">TCAL_12818</name>
</gene>
<keyword evidence="11" id="KW-0675">Receptor</keyword>
<protein>
    <recommendedName>
        <fullName evidence="20">G-protein coupled receptors family 3 profile domain-containing protein</fullName>
    </recommendedName>
</protein>
<evidence type="ECO:0000256" key="3">
    <source>
        <dbReference type="ARBA" id="ARBA00022475"/>
    </source>
</evidence>
<accession>A0A553PS62</accession>
<keyword evidence="8" id="KW-0297">G-protein coupled receptor</keyword>
<dbReference type="STRING" id="6832.A0A553PS62"/>
<feature type="transmembrane region" description="Helical" evidence="19">
    <location>
        <begin position="493"/>
        <end position="514"/>
    </location>
</feature>
<keyword evidence="22" id="KW-1185">Reference proteome</keyword>
<dbReference type="EMBL" id="VCGU01000001">
    <property type="protein sequence ID" value="TRY80523.1"/>
    <property type="molecule type" value="Genomic_DNA"/>
</dbReference>
<name>A0A553PS62_TIGCA</name>
<evidence type="ECO:0000256" key="5">
    <source>
        <dbReference type="ARBA" id="ARBA00022729"/>
    </source>
</evidence>
<feature type="transmembrane region" description="Helical" evidence="19">
    <location>
        <begin position="534"/>
        <end position="554"/>
    </location>
</feature>
<evidence type="ECO:0000256" key="6">
    <source>
        <dbReference type="ARBA" id="ARBA00022989"/>
    </source>
</evidence>
<comment type="caution">
    <text evidence="21">The sequence shown here is derived from an EMBL/GenBank/DDBJ whole genome shotgun (WGS) entry which is preliminary data.</text>
</comment>
<keyword evidence="9 19" id="KW-0472">Membrane</keyword>
<reference evidence="21 22" key="1">
    <citation type="journal article" date="2018" name="Nat. Ecol. Evol.">
        <title>Genomic signatures of mitonuclear coevolution across populations of Tigriopus californicus.</title>
        <authorList>
            <person name="Barreto F.S."/>
            <person name="Watson E.T."/>
            <person name="Lima T.G."/>
            <person name="Willett C.S."/>
            <person name="Edmands S."/>
            <person name="Li W."/>
            <person name="Burton R.S."/>
        </authorList>
    </citation>
    <scope>NUCLEOTIDE SEQUENCE [LARGE SCALE GENOMIC DNA]</scope>
    <source>
        <strain evidence="21 22">San Diego</strain>
    </source>
</reference>
<dbReference type="AlphaFoldDB" id="A0A553PS62"/>
<dbReference type="PANTHER" id="PTHR32546">
    <property type="entry name" value="G-PROTEIN COUPLED RECEPTOR 158-RELATED"/>
    <property type="match status" value="1"/>
</dbReference>